<accession>A0A5E6SFE8</accession>
<protein>
    <submittedName>
        <fullName evidence="1">Uncharacterized protein</fullName>
    </submittedName>
</protein>
<gene>
    <name evidence="1" type="ORF">PS673_02030</name>
</gene>
<organism evidence="1 2">
    <name type="scientific">Pseudomonas fluorescens</name>
    <dbReference type="NCBI Taxonomy" id="294"/>
    <lineage>
        <taxon>Bacteria</taxon>
        <taxon>Pseudomonadati</taxon>
        <taxon>Pseudomonadota</taxon>
        <taxon>Gammaproteobacteria</taxon>
        <taxon>Pseudomonadales</taxon>
        <taxon>Pseudomonadaceae</taxon>
        <taxon>Pseudomonas</taxon>
    </lineage>
</organism>
<evidence type="ECO:0000313" key="2">
    <source>
        <dbReference type="Proteomes" id="UP000344274"/>
    </source>
</evidence>
<dbReference type="AlphaFoldDB" id="A0A5E6SFE8"/>
<reference evidence="1 2" key="1">
    <citation type="submission" date="2019-09" db="EMBL/GenBank/DDBJ databases">
        <authorList>
            <person name="Chandra G."/>
            <person name="Truman W A."/>
        </authorList>
    </citation>
    <scope>NUCLEOTIDE SEQUENCE [LARGE SCALE GENOMIC DNA]</scope>
    <source>
        <strain evidence="1">PS673</strain>
    </source>
</reference>
<name>A0A5E6SFE8_PSEFL</name>
<dbReference type="Proteomes" id="UP000344274">
    <property type="component" value="Unassembled WGS sequence"/>
</dbReference>
<proteinExistence type="predicted"/>
<dbReference type="EMBL" id="CABVHB010000012">
    <property type="protein sequence ID" value="VVM76085.1"/>
    <property type="molecule type" value="Genomic_DNA"/>
</dbReference>
<sequence length="113" mass="12646">MRRRSTGGVTHPCLRSGLLEDQKNHIVNQANELDYKGQPQVLCTHQLFLMRYAQTSDCDTSGQVYSLLNLDLCYGATVYIEPLPVRHVIVLSGDDPVDRLRGLQPPQLSPLIS</sequence>
<evidence type="ECO:0000313" key="1">
    <source>
        <dbReference type="EMBL" id="VVM76085.1"/>
    </source>
</evidence>